<proteinExistence type="predicted"/>
<feature type="region of interest" description="Disordered" evidence="1">
    <location>
        <begin position="166"/>
        <end position="190"/>
    </location>
</feature>
<dbReference type="Proteomes" id="UP000297613">
    <property type="component" value="Unassembled WGS sequence"/>
</dbReference>
<dbReference type="Pfam" id="PF07603">
    <property type="entry name" value="Lcl_C"/>
    <property type="match status" value="2"/>
</dbReference>
<protein>
    <submittedName>
        <fullName evidence="3">DUF1566 domain-containing protein</fullName>
    </submittedName>
</protein>
<feature type="domain" description="Lcl C-terminal" evidence="2">
    <location>
        <begin position="335"/>
        <end position="455"/>
    </location>
</feature>
<accession>A0A6N4R0P9</accession>
<reference evidence="3 4" key="1">
    <citation type="journal article" date="2019" name="PLoS Negl. Trop. Dis.">
        <title>Revisiting the worldwide diversity of Leptospira species in the environment.</title>
        <authorList>
            <person name="Vincent A.T."/>
            <person name="Schiettekatte O."/>
            <person name="Bourhy P."/>
            <person name="Veyrier F.J."/>
            <person name="Picardeau M."/>
        </authorList>
    </citation>
    <scope>NUCLEOTIDE SEQUENCE [LARGE SCALE GENOMIC DNA]</scope>
    <source>
        <strain evidence="3 4">201702445</strain>
    </source>
</reference>
<sequence>MRTKMYFRFSLLYFITFVFLLANCKPKLEENICDPNSKAYLESAFLSSGSGGLYPFCGPAPTSLSYPTAVFANGSPISLSPNAVGNGLSYSVSPALPTGVVLDPIGGGISGSYIGYAGIDSVYQIKAANSAGSITYSLELILYGPPPLKTGQTSCWDGAGTAISCSGTGQDGESQNGSTSSLTGPTNVTGTDYTTTDNLSGLIWKSCEEGQTGSACTGAPSSLNWAASLTACTSLNSSGYGNRTDWRLASLREYATILNYSGSSPAIYTSFFPNTNGVGHWSSDRDPNSPGTQSVYVSFTDGIVGLTIQGNTNDARCVSGSALPSLSFKNNGDSTITDINTGLIWMQCTVGLSGSACNTGIATSLNWSNALTACNSSTQGGRRWRLPSVNELRSILDLSVGNPSISGTYFPNTLATNYWTSTSYTNPADAWVIHFGASNNVMNLTKPSVAYARCVSTGP</sequence>
<comment type="caution">
    <text evidence="3">The sequence shown here is derived from an EMBL/GenBank/DDBJ whole genome shotgun (WGS) entry which is preliminary data.</text>
</comment>
<dbReference type="PANTHER" id="PTHR35812:SF1">
    <property type="entry name" value="LIPOPROTEIN"/>
    <property type="match status" value="1"/>
</dbReference>
<feature type="domain" description="Lcl C-terminal" evidence="2">
    <location>
        <begin position="194"/>
        <end position="318"/>
    </location>
</feature>
<evidence type="ECO:0000259" key="2">
    <source>
        <dbReference type="Pfam" id="PF07603"/>
    </source>
</evidence>
<dbReference type="AlphaFoldDB" id="A0A6N4R0P9"/>
<evidence type="ECO:0000313" key="3">
    <source>
        <dbReference type="EMBL" id="TGL84237.1"/>
    </source>
</evidence>
<evidence type="ECO:0000256" key="1">
    <source>
        <dbReference type="SAM" id="MobiDB-lite"/>
    </source>
</evidence>
<evidence type="ECO:0000313" key="4">
    <source>
        <dbReference type="Proteomes" id="UP000297613"/>
    </source>
</evidence>
<dbReference type="InterPro" id="IPR011460">
    <property type="entry name" value="Lcl_C"/>
</dbReference>
<feature type="compositionally biased region" description="Polar residues" evidence="1">
    <location>
        <begin position="166"/>
        <end position="182"/>
    </location>
</feature>
<gene>
    <name evidence="3" type="ORF">EHQ83_11140</name>
</gene>
<name>A0A6N4R0P9_9LEPT</name>
<dbReference type="EMBL" id="RQGM01000042">
    <property type="protein sequence ID" value="TGL84237.1"/>
    <property type="molecule type" value="Genomic_DNA"/>
</dbReference>
<dbReference type="PANTHER" id="PTHR35812">
    <property type="entry name" value="LIPOPROTEIN"/>
    <property type="match status" value="1"/>
</dbReference>
<organism evidence="3 4">
    <name type="scientific">Leptospira yasudae</name>
    <dbReference type="NCBI Taxonomy" id="2202201"/>
    <lineage>
        <taxon>Bacteria</taxon>
        <taxon>Pseudomonadati</taxon>
        <taxon>Spirochaetota</taxon>
        <taxon>Spirochaetia</taxon>
        <taxon>Leptospirales</taxon>
        <taxon>Leptospiraceae</taxon>
        <taxon>Leptospira</taxon>
    </lineage>
</organism>